<dbReference type="Proteomes" id="UP000596827">
    <property type="component" value="Unassembled WGS sequence"/>
</dbReference>
<dbReference type="InterPro" id="IPR053714">
    <property type="entry name" value="Iso_Racemase_Enz_sf"/>
</dbReference>
<dbReference type="EMBL" id="JACORU010000013">
    <property type="protein sequence ID" value="MBC5767854.1"/>
    <property type="molecule type" value="Genomic_DNA"/>
</dbReference>
<dbReference type="AlphaFoldDB" id="A0A923S4Q5"/>
<comment type="similarity">
    <text evidence="1">Belongs to the HyuE racemase family.</text>
</comment>
<dbReference type="InterPro" id="IPR015942">
    <property type="entry name" value="Asp/Glu/hydantoin_racemase"/>
</dbReference>
<evidence type="ECO:0000313" key="3">
    <source>
        <dbReference type="Proteomes" id="UP000596827"/>
    </source>
</evidence>
<dbReference type="Pfam" id="PF01177">
    <property type="entry name" value="Asp_Glu_race"/>
    <property type="match status" value="1"/>
</dbReference>
<dbReference type="PANTHER" id="PTHR28047:SF5">
    <property type="entry name" value="PROTEIN DCG1"/>
    <property type="match status" value="1"/>
</dbReference>
<dbReference type="RefSeq" id="WP_187084342.1">
    <property type="nucleotide sequence ID" value="NZ_JACORU010000013.1"/>
</dbReference>
<sequence>MRLWYQLLSSETGMKNFIAATQKLVDRVVSPGTTVEVRGTTQGVLGDQYRLFYNYDTREVIDNALKVRQGGGYDAFVLANSLDPALVELREMLDIPVVSFMEVNCFTACTMGERFGFIVANRKISARYREIIHGYGLRDRFAGCEALFFDDVRKQEDAFTDPAVADAVVEETKRAARRAIDRGAEVLVLPGPPGALLAQMGIFEVEGVPVLDTYTLLAKVSETMAVMHKLTGVCVSRRTLYEAPPAELVRKVGAAYKVDLLRDG</sequence>
<evidence type="ECO:0008006" key="4">
    <source>
        <dbReference type="Google" id="ProtNLM"/>
    </source>
</evidence>
<name>A0A923S4Q5_9BURK</name>
<accession>A0A923S4Q5</accession>
<keyword evidence="3" id="KW-1185">Reference proteome</keyword>
<dbReference type="GO" id="GO:0047661">
    <property type="term" value="F:amino-acid racemase activity"/>
    <property type="evidence" value="ECO:0007669"/>
    <property type="project" value="InterPro"/>
</dbReference>
<evidence type="ECO:0000256" key="1">
    <source>
        <dbReference type="ARBA" id="ARBA00038414"/>
    </source>
</evidence>
<proteinExistence type="inferred from homology"/>
<dbReference type="Gene3D" id="3.40.50.12500">
    <property type="match status" value="1"/>
</dbReference>
<dbReference type="PANTHER" id="PTHR28047">
    <property type="entry name" value="PROTEIN DCG1"/>
    <property type="match status" value="1"/>
</dbReference>
<dbReference type="InterPro" id="IPR052186">
    <property type="entry name" value="Hydantoin_racemase-like"/>
</dbReference>
<evidence type="ECO:0000313" key="2">
    <source>
        <dbReference type="EMBL" id="MBC5767854.1"/>
    </source>
</evidence>
<organism evidence="2 3">
    <name type="scientific">Ramlibacter albus</name>
    <dbReference type="NCBI Taxonomy" id="2079448"/>
    <lineage>
        <taxon>Bacteria</taxon>
        <taxon>Pseudomonadati</taxon>
        <taxon>Pseudomonadota</taxon>
        <taxon>Betaproteobacteria</taxon>
        <taxon>Burkholderiales</taxon>
        <taxon>Comamonadaceae</taxon>
        <taxon>Ramlibacter</taxon>
    </lineage>
</organism>
<gene>
    <name evidence="2" type="ORF">H8R02_25555</name>
</gene>
<protein>
    <recommendedName>
        <fullName evidence="4">Hydantoin racemase</fullName>
    </recommendedName>
</protein>
<comment type="caution">
    <text evidence="2">The sequence shown here is derived from an EMBL/GenBank/DDBJ whole genome shotgun (WGS) entry which is preliminary data.</text>
</comment>
<reference evidence="2" key="1">
    <citation type="submission" date="2020-08" db="EMBL/GenBank/DDBJ databases">
        <title>Ramlibacter sp. GTP1 16S ribosomal RNA gene genome sequencing and assembly.</title>
        <authorList>
            <person name="Kang M."/>
        </authorList>
    </citation>
    <scope>NUCLEOTIDE SEQUENCE</scope>
    <source>
        <strain evidence="2">GTP1</strain>
    </source>
</reference>